<dbReference type="EMBL" id="GBHO01004843">
    <property type="protein sequence ID" value="JAG38761.1"/>
    <property type="molecule type" value="Transcribed_RNA"/>
</dbReference>
<organism evidence="2">
    <name type="scientific">Lygus hesperus</name>
    <name type="common">Western plant bug</name>
    <dbReference type="NCBI Taxonomy" id="30085"/>
    <lineage>
        <taxon>Eukaryota</taxon>
        <taxon>Metazoa</taxon>
        <taxon>Ecdysozoa</taxon>
        <taxon>Arthropoda</taxon>
        <taxon>Hexapoda</taxon>
        <taxon>Insecta</taxon>
        <taxon>Pterygota</taxon>
        <taxon>Neoptera</taxon>
        <taxon>Paraneoptera</taxon>
        <taxon>Hemiptera</taxon>
        <taxon>Heteroptera</taxon>
        <taxon>Panheteroptera</taxon>
        <taxon>Cimicomorpha</taxon>
        <taxon>Miridae</taxon>
        <taxon>Mirini</taxon>
        <taxon>Lygus</taxon>
    </lineage>
</organism>
<feature type="non-terminal residue" evidence="2">
    <location>
        <position position="1"/>
    </location>
</feature>
<sequence>EMIAYFTLYYRRLFNAAEREAKDRLEICFNRLKEMIKNETYKATNNLRTLKERIDEAHRTNHFHNWHEAISDIELSCSYFGLSPSFPNLELFNVLRLTSESVGGSFSQVSHLSSGKTVSRHHSIDSHKSGKRKRSAISK</sequence>
<feature type="non-terminal residue" evidence="2">
    <location>
        <position position="139"/>
    </location>
</feature>
<proteinExistence type="predicted"/>
<reference evidence="2" key="2">
    <citation type="submission" date="2014-07" db="EMBL/GenBank/DDBJ databases">
        <authorList>
            <person name="Hull J."/>
        </authorList>
    </citation>
    <scope>NUCLEOTIDE SEQUENCE</scope>
</reference>
<evidence type="ECO:0000256" key="1">
    <source>
        <dbReference type="SAM" id="MobiDB-lite"/>
    </source>
</evidence>
<name>A0A0A9Z4E3_LYGHE</name>
<accession>A0A0A9Z4E3</accession>
<dbReference type="AlphaFoldDB" id="A0A0A9Z4E3"/>
<reference evidence="2" key="1">
    <citation type="journal article" date="2014" name="PLoS ONE">
        <title>Transcriptome-Based Identification of ABC Transporters in the Western Tarnished Plant Bug Lygus hesperus.</title>
        <authorList>
            <person name="Hull J.J."/>
            <person name="Chaney K."/>
            <person name="Geib S.M."/>
            <person name="Fabrick J.A."/>
            <person name="Brent C.S."/>
            <person name="Walsh D."/>
            <person name="Lavine L.C."/>
        </authorList>
    </citation>
    <scope>NUCLEOTIDE SEQUENCE</scope>
</reference>
<gene>
    <name evidence="2" type="primary">dapA_1</name>
    <name evidence="2" type="ORF">CM83_12960</name>
</gene>
<feature type="compositionally biased region" description="Basic residues" evidence="1">
    <location>
        <begin position="129"/>
        <end position="139"/>
    </location>
</feature>
<evidence type="ECO:0000313" key="2">
    <source>
        <dbReference type="EMBL" id="JAG38761.1"/>
    </source>
</evidence>
<feature type="region of interest" description="Disordered" evidence="1">
    <location>
        <begin position="113"/>
        <end position="139"/>
    </location>
</feature>
<protein>
    <submittedName>
        <fullName evidence="2">Dihydrodipicolinate synthase</fullName>
    </submittedName>
</protein>